<name>A0ABQ4G3H0_9ACTN</name>
<keyword evidence="1" id="KW-0472">Membrane</keyword>
<dbReference type="Proteomes" id="UP000603904">
    <property type="component" value="Unassembled WGS sequence"/>
</dbReference>
<keyword evidence="1" id="KW-1133">Transmembrane helix</keyword>
<proteinExistence type="predicted"/>
<feature type="transmembrane region" description="Helical" evidence="1">
    <location>
        <begin position="170"/>
        <end position="198"/>
    </location>
</feature>
<dbReference type="Pfam" id="PF06182">
    <property type="entry name" value="ABC2_membrane_6"/>
    <property type="match status" value="1"/>
</dbReference>
<sequence>MRPGPDCGSSTACATDELRSPGPRVRRCAAFSLYLRLVRYGFRKHAAYWGAAVAGAFTNTVFGVLRAYVLIALWRSRPHLGGYDLPDAVAFCFLTQAFIGPMQVFGGGLDLTERIRSGDVALDLVRPASLQLWHLSEDLGRAAYLFLVRSVPPTVAGALLFGIVPPADAPAYLVSFVLGVVVSFGWRYLVALAAFWILDDRGLAVASLVLTTFFSGLMLPLVIFPGWLGALARALPWAAMVQVPADVYLGTTGPGPALAFQALWAAVLLGLGALATSVARRRVVIQGG</sequence>
<feature type="transmembrane region" description="Helical" evidence="1">
    <location>
        <begin position="46"/>
        <end position="68"/>
    </location>
</feature>
<dbReference type="EMBL" id="BOOC01000023">
    <property type="protein sequence ID" value="GIH41610.1"/>
    <property type="molecule type" value="Genomic_DNA"/>
</dbReference>
<organism evidence="2 3">
    <name type="scientific">Microbispora corallina</name>
    <dbReference type="NCBI Taxonomy" id="83302"/>
    <lineage>
        <taxon>Bacteria</taxon>
        <taxon>Bacillati</taxon>
        <taxon>Actinomycetota</taxon>
        <taxon>Actinomycetes</taxon>
        <taxon>Streptosporangiales</taxon>
        <taxon>Streptosporangiaceae</taxon>
        <taxon>Microbispora</taxon>
    </lineage>
</organism>
<keyword evidence="3" id="KW-1185">Reference proteome</keyword>
<feature type="transmembrane region" description="Helical" evidence="1">
    <location>
        <begin position="142"/>
        <end position="164"/>
    </location>
</feature>
<evidence type="ECO:0000256" key="1">
    <source>
        <dbReference type="SAM" id="Phobius"/>
    </source>
</evidence>
<protein>
    <submittedName>
        <fullName evidence="2">ABC transporter permease</fullName>
    </submittedName>
</protein>
<feature type="transmembrane region" description="Helical" evidence="1">
    <location>
        <begin position="205"/>
        <end position="228"/>
    </location>
</feature>
<gene>
    <name evidence="2" type="ORF">Mco01_46100</name>
</gene>
<dbReference type="InterPro" id="IPR010390">
    <property type="entry name" value="ABC-2_transporter-like"/>
</dbReference>
<comment type="caution">
    <text evidence="2">The sequence shown here is derived from an EMBL/GenBank/DDBJ whole genome shotgun (WGS) entry which is preliminary data.</text>
</comment>
<reference evidence="2 3" key="1">
    <citation type="submission" date="2021-01" db="EMBL/GenBank/DDBJ databases">
        <title>Whole genome shotgun sequence of Microbispora corallina NBRC 16416.</title>
        <authorList>
            <person name="Komaki H."/>
            <person name="Tamura T."/>
        </authorList>
    </citation>
    <scope>NUCLEOTIDE SEQUENCE [LARGE SCALE GENOMIC DNA]</scope>
    <source>
        <strain evidence="2 3">NBRC 16416</strain>
    </source>
</reference>
<dbReference type="PANTHER" id="PTHR36832:SF2">
    <property type="entry name" value="INTEGRAL MEMBRANE PROTEIN"/>
    <property type="match status" value="1"/>
</dbReference>
<keyword evidence="1" id="KW-0812">Transmembrane</keyword>
<feature type="transmembrane region" description="Helical" evidence="1">
    <location>
        <begin position="258"/>
        <end position="279"/>
    </location>
</feature>
<dbReference type="PANTHER" id="PTHR36832">
    <property type="entry name" value="SLR1174 PROTEIN-RELATED"/>
    <property type="match status" value="1"/>
</dbReference>
<dbReference type="RefSeq" id="WP_204058940.1">
    <property type="nucleotide sequence ID" value="NZ_BAAAGP010000031.1"/>
</dbReference>
<evidence type="ECO:0000313" key="2">
    <source>
        <dbReference type="EMBL" id="GIH41610.1"/>
    </source>
</evidence>
<accession>A0ABQ4G3H0</accession>
<evidence type="ECO:0000313" key="3">
    <source>
        <dbReference type="Proteomes" id="UP000603904"/>
    </source>
</evidence>
<feature type="transmembrane region" description="Helical" evidence="1">
    <location>
        <begin position="88"/>
        <end position="109"/>
    </location>
</feature>